<name>A0A328A935_9CAUL</name>
<keyword evidence="2" id="KW-1185">Reference proteome</keyword>
<dbReference type="AlphaFoldDB" id="A0A328A935"/>
<evidence type="ECO:0000313" key="2">
    <source>
        <dbReference type="Proteomes" id="UP000249725"/>
    </source>
</evidence>
<accession>A0A328A935</accession>
<comment type="caution">
    <text evidence="1">The sequence shown here is derived from an EMBL/GenBank/DDBJ whole genome shotgun (WGS) entry which is preliminary data.</text>
</comment>
<dbReference type="EMBL" id="QFYR01000005">
    <property type="protein sequence ID" value="RAK50837.1"/>
    <property type="molecule type" value="Genomic_DNA"/>
</dbReference>
<reference evidence="2" key="1">
    <citation type="submission" date="2018-05" db="EMBL/GenBank/DDBJ databases">
        <authorList>
            <person name="Li X."/>
        </authorList>
    </citation>
    <scope>NUCLEOTIDE SEQUENCE [LARGE SCALE GENOMIC DNA]</scope>
    <source>
        <strain evidence="2">YIM 73061</strain>
    </source>
</reference>
<organism evidence="1 2">
    <name type="scientific">Phenylobacterium deserti</name>
    <dbReference type="NCBI Taxonomy" id="1914756"/>
    <lineage>
        <taxon>Bacteria</taxon>
        <taxon>Pseudomonadati</taxon>
        <taxon>Pseudomonadota</taxon>
        <taxon>Alphaproteobacteria</taxon>
        <taxon>Caulobacterales</taxon>
        <taxon>Caulobacteraceae</taxon>
        <taxon>Phenylobacterium</taxon>
    </lineage>
</organism>
<sequence length="158" mass="17472">MRNLVVDLLAEQYPAVAKDLLNPLAELMQVARKACGDDADKFLILLVIGVRTAQDQRFSELTNDELENNPVGVLPSLGTNTRSISDSTGIPKETVRRKLTELTQAGWIVREGNDLLLTCKAYQELVTVRDSIRSLAIRNWETVSGLITTREEPPSIPG</sequence>
<protein>
    <recommendedName>
        <fullName evidence="3">HTH crp-type domain-containing protein</fullName>
    </recommendedName>
</protein>
<dbReference type="OrthoDB" id="5600162at2"/>
<gene>
    <name evidence="1" type="ORF">DJ018_16830</name>
</gene>
<evidence type="ECO:0000313" key="1">
    <source>
        <dbReference type="EMBL" id="RAK50837.1"/>
    </source>
</evidence>
<evidence type="ECO:0008006" key="3">
    <source>
        <dbReference type="Google" id="ProtNLM"/>
    </source>
</evidence>
<proteinExistence type="predicted"/>
<dbReference type="RefSeq" id="WP_111516149.1">
    <property type="nucleotide sequence ID" value="NZ_QFYR01000005.1"/>
</dbReference>
<dbReference type="Proteomes" id="UP000249725">
    <property type="component" value="Unassembled WGS sequence"/>
</dbReference>